<evidence type="ECO:0008006" key="5">
    <source>
        <dbReference type="Google" id="ProtNLM"/>
    </source>
</evidence>
<dbReference type="Proteomes" id="UP000009173">
    <property type="component" value="Chromosome"/>
</dbReference>
<dbReference type="Pfam" id="PF12571">
    <property type="entry name" value="Phage_tail_fib"/>
    <property type="match status" value="1"/>
</dbReference>
<organism evidence="3 4">
    <name type="scientific">Nitratidesulfovibrio vulgaris (strain DP4)</name>
    <name type="common">Desulfovibrio vulgaris</name>
    <dbReference type="NCBI Taxonomy" id="391774"/>
    <lineage>
        <taxon>Bacteria</taxon>
        <taxon>Pseudomonadati</taxon>
        <taxon>Thermodesulfobacteriota</taxon>
        <taxon>Desulfovibrionia</taxon>
        <taxon>Desulfovibrionales</taxon>
        <taxon>Desulfovibrionaceae</taxon>
        <taxon>Nitratidesulfovibrio</taxon>
    </lineage>
</organism>
<reference evidence="4" key="1">
    <citation type="journal article" date="2009" name="Environ. Microbiol.">
        <title>Contribution of mobile genetic elements to Desulfovibrio vulgaris genome plasticity.</title>
        <authorList>
            <person name="Walker C.B."/>
            <person name="Stolyar S."/>
            <person name="Chivian D."/>
            <person name="Pinel N."/>
            <person name="Gabster J.A."/>
            <person name="Dehal P.S."/>
            <person name="He Z."/>
            <person name="Yang Z.K."/>
            <person name="Yen H.C."/>
            <person name="Zhou J."/>
            <person name="Wall J.D."/>
            <person name="Hazen T.C."/>
            <person name="Arkin A.P."/>
            <person name="Stahl D.A."/>
        </authorList>
    </citation>
    <scope>NUCLEOTIDE SEQUENCE [LARGE SCALE GENOMIC DNA]</scope>
    <source>
        <strain evidence="4">DP4</strain>
    </source>
</reference>
<dbReference type="AlphaFoldDB" id="A0A0H3ABQ5"/>
<dbReference type="InterPro" id="IPR054075">
    <property type="entry name" value="Gp53-like_C"/>
</dbReference>
<name>A0A0H3ABQ5_NITV4</name>
<proteinExistence type="predicted"/>
<gene>
    <name evidence="3" type="ordered locus">Dvul_2748</name>
</gene>
<dbReference type="InterPro" id="IPR022225">
    <property type="entry name" value="Phage_tail_fibre_N"/>
</dbReference>
<evidence type="ECO:0000259" key="1">
    <source>
        <dbReference type="Pfam" id="PF12571"/>
    </source>
</evidence>
<dbReference type="KEGG" id="dvl:Dvul_2748"/>
<feature type="domain" description="Phage tail fibre protein N-terminal" evidence="1">
    <location>
        <begin position="3"/>
        <end position="160"/>
    </location>
</feature>
<sequence>MSVALTYAGESLIARLQAEGRPLTIDTFVFADVPGVDHTAPVNPGQGLPEGHEVYRFAIPQEYRAFVNPNQVVYSALLGSDIGPFAFNWQGLYCTEHATLVAVATFPRLEKRKYDPATNTQGNNLTRNFMLEFSGAREVTQVTVEAAVWQLDFSVRLKGMDERERLSNRDIYGRAAFLDDGWLLIRTADAYRFEAGRGYVEGIRAALAEPLPAVPTVSPCDVWLDVSMQAEGSDVVTTVSPLFLAPGTASPDYTTAPPHNTRHYCEKVARIEASGTVVDLRPKSRDVLQQTLGVASAGHTHPLITPAQFTSDKQAATTEFVQRALGNVAGIEGYAANTVLGAEDCGKFIFAQGAGLKFTLPLASSVPRGSVIEIYGNGPGVTVARQGSDQLVNGLAGSSTSIAIGGYDSARFVAVSSAWYVLGGSVHLAGTSNMNASMNSNGFQRLPSGLIWQWMHITDAISAGGNRVLMFPFTFPVSVLFAHATARHGQQAGAGALSVVISGLQSVTVYNNGSVAVNGAFLTALGF</sequence>
<dbReference type="EMBL" id="CP000527">
    <property type="protein sequence ID" value="ABM29759.1"/>
    <property type="molecule type" value="Genomic_DNA"/>
</dbReference>
<dbReference type="RefSeq" id="WP_011793058.1">
    <property type="nucleotide sequence ID" value="NC_008751.1"/>
</dbReference>
<protein>
    <recommendedName>
        <fullName evidence="5">Tail fiber protein</fullName>
    </recommendedName>
</protein>
<evidence type="ECO:0000259" key="2">
    <source>
        <dbReference type="Pfam" id="PF21882"/>
    </source>
</evidence>
<dbReference type="Gene3D" id="2.60.40.3940">
    <property type="match status" value="1"/>
</dbReference>
<feature type="domain" description="Putative tail fiber protein gp53-like C-terminal" evidence="2">
    <location>
        <begin position="445"/>
        <end position="521"/>
    </location>
</feature>
<dbReference type="HOGENOM" id="CLU_015185_2_0_7"/>
<accession>A0A0H3ABQ5</accession>
<evidence type="ECO:0000313" key="4">
    <source>
        <dbReference type="Proteomes" id="UP000009173"/>
    </source>
</evidence>
<evidence type="ECO:0000313" key="3">
    <source>
        <dbReference type="EMBL" id="ABM29759.1"/>
    </source>
</evidence>
<dbReference type="Pfam" id="PF21882">
    <property type="entry name" value="Gp53-like_C"/>
    <property type="match status" value="1"/>
</dbReference>